<evidence type="ECO:0000313" key="5">
    <source>
        <dbReference type="Proteomes" id="UP001144805"/>
    </source>
</evidence>
<sequence>MRTTLADIAKEAGVSTATVDRVLNNRDGVKERTRGHVLAIAGKLGYLDDMLRPGASGAAIGGVPLDIVDLDIVLPGGTNTFINNLADRFADIAAIRPDVNLRIHSIEGFEPVLLAEKLEALRGKSQGVGLIGLDHPVVREAIRSLAGSGVPVMTLVSDISHVPRVGYVGIDNRAAGRLAGYLLGRFLKAETGKVALFAGSLSYRGHEEREMGFRHMLREEYPGLSIVELREIRDDTERAYSEAVALLARYPDLAGIYNIGAGNRGISRALQEAGREKSVVFIGHELTEHTRRFLISGTMDAAIDQNPRVEAREAVDRLARAARGEENPTGPATRLQAIFKENIPEV</sequence>
<keyword evidence="5" id="KW-1185">Reference proteome</keyword>
<comment type="subcellular location">
    <subcellularLocation>
        <location evidence="1">Periplasm</location>
    </subcellularLocation>
</comment>
<dbReference type="InterPro" id="IPR025997">
    <property type="entry name" value="SBP_2_dom"/>
</dbReference>
<dbReference type="Pfam" id="PF00356">
    <property type="entry name" value="LacI"/>
    <property type="match status" value="1"/>
</dbReference>
<dbReference type="InterPro" id="IPR028082">
    <property type="entry name" value="Peripla_BP_I"/>
</dbReference>
<dbReference type="GO" id="GO:0030246">
    <property type="term" value="F:carbohydrate binding"/>
    <property type="evidence" value="ECO:0007669"/>
    <property type="project" value="TreeGrafter"/>
</dbReference>
<dbReference type="PANTHER" id="PTHR30036:SF7">
    <property type="entry name" value="ABC TRANSPORTER PERIPLASMIC-BINDING PROTEIN YPHF"/>
    <property type="match status" value="1"/>
</dbReference>
<gene>
    <name evidence="4" type="ORF">OSH07_07050</name>
</gene>
<feature type="domain" description="HTH lacI-type" evidence="3">
    <location>
        <begin position="3"/>
        <end position="46"/>
    </location>
</feature>
<dbReference type="PROSITE" id="PS00356">
    <property type="entry name" value="HTH_LACI_1"/>
    <property type="match status" value="1"/>
</dbReference>
<keyword evidence="4" id="KW-0238">DNA-binding</keyword>
<dbReference type="InterPro" id="IPR000843">
    <property type="entry name" value="HTH_LacI"/>
</dbReference>
<dbReference type="Proteomes" id="UP001144805">
    <property type="component" value="Unassembled WGS sequence"/>
</dbReference>
<dbReference type="AlphaFoldDB" id="A0A9X3DZM1"/>
<dbReference type="SUPFAM" id="SSF47413">
    <property type="entry name" value="lambda repressor-like DNA-binding domains"/>
    <property type="match status" value="1"/>
</dbReference>
<dbReference type="PANTHER" id="PTHR30036">
    <property type="entry name" value="D-XYLOSE-BINDING PERIPLASMIC PROTEIN"/>
    <property type="match status" value="1"/>
</dbReference>
<dbReference type="CDD" id="cd01392">
    <property type="entry name" value="HTH_LacI"/>
    <property type="match status" value="1"/>
</dbReference>
<name>A0A9X3DZM1_9HYPH</name>
<accession>A0A9X3DZM1</accession>
<dbReference type="PRINTS" id="PR00036">
    <property type="entry name" value="HTHLACI"/>
</dbReference>
<evidence type="ECO:0000256" key="1">
    <source>
        <dbReference type="ARBA" id="ARBA00004418"/>
    </source>
</evidence>
<dbReference type="SUPFAM" id="SSF53822">
    <property type="entry name" value="Periplasmic binding protein-like I"/>
    <property type="match status" value="1"/>
</dbReference>
<dbReference type="GO" id="GO:0006355">
    <property type="term" value="P:regulation of DNA-templated transcription"/>
    <property type="evidence" value="ECO:0007669"/>
    <property type="project" value="InterPro"/>
</dbReference>
<comment type="similarity">
    <text evidence="2">Belongs to the bacterial solute-binding protein 2 family.</text>
</comment>
<dbReference type="InterPro" id="IPR010982">
    <property type="entry name" value="Lambda_DNA-bd_dom_sf"/>
</dbReference>
<dbReference type="CDD" id="cd06307">
    <property type="entry name" value="PBP1_sugar_binding"/>
    <property type="match status" value="1"/>
</dbReference>
<comment type="caution">
    <text evidence="4">The sequence shown here is derived from an EMBL/GenBank/DDBJ whole genome shotgun (WGS) entry which is preliminary data.</text>
</comment>
<dbReference type="EMBL" id="JAPKNK010000002">
    <property type="protein sequence ID" value="MCX5568946.1"/>
    <property type="molecule type" value="Genomic_DNA"/>
</dbReference>
<dbReference type="GO" id="GO:0003677">
    <property type="term" value="F:DNA binding"/>
    <property type="evidence" value="ECO:0007669"/>
    <property type="project" value="UniProtKB-KW"/>
</dbReference>
<proteinExistence type="inferred from homology"/>
<dbReference type="SMART" id="SM00354">
    <property type="entry name" value="HTH_LACI"/>
    <property type="match status" value="1"/>
</dbReference>
<dbReference type="Pfam" id="PF13407">
    <property type="entry name" value="Peripla_BP_4"/>
    <property type="match status" value="1"/>
</dbReference>
<evidence type="ECO:0000256" key="2">
    <source>
        <dbReference type="ARBA" id="ARBA00007639"/>
    </source>
</evidence>
<dbReference type="InterPro" id="IPR050555">
    <property type="entry name" value="Bact_Solute-Bind_Prot2"/>
</dbReference>
<dbReference type="GO" id="GO:0030288">
    <property type="term" value="C:outer membrane-bounded periplasmic space"/>
    <property type="evidence" value="ECO:0007669"/>
    <property type="project" value="TreeGrafter"/>
</dbReference>
<protein>
    <submittedName>
        <fullName evidence="4">LacI family DNA-binding transcriptional regulator</fullName>
    </submittedName>
</protein>
<evidence type="ECO:0000313" key="4">
    <source>
        <dbReference type="EMBL" id="MCX5568946.1"/>
    </source>
</evidence>
<reference evidence="4" key="1">
    <citation type="submission" date="2022-11" db="EMBL/GenBank/DDBJ databases">
        <title>Biodiversity and phylogenetic relationships of bacteria.</title>
        <authorList>
            <person name="Machado R.A.R."/>
            <person name="Bhat A."/>
            <person name="Loulou A."/>
            <person name="Kallel S."/>
        </authorList>
    </citation>
    <scope>NUCLEOTIDE SEQUENCE</scope>
    <source>
        <strain evidence="4">K-TC2</strain>
    </source>
</reference>
<dbReference type="Gene3D" id="3.40.50.2300">
    <property type="match status" value="2"/>
</dbReference>
<evidence type="ECO:0000259" key="3">
    <source>
        <dbReference type="PROSITE" id="PS50932"/>
    </source>
</evidence>
<dbReference type="Gene3D" id="1.10.260.40">
    <property type="entry name" value="lambda repressor-like DNA-binding domains"/>
    <property type="match status" value="1"/>
</dbReference>
<dbReference type="RefSeq" id="WP_266337901.1">
    <property type="nucleotide sequence ID" value="NZ_JAPKNK010000002.1"/>
</dbReference>
<dbReference type="PROSITE" id="PS50932">
    <property type="entry name" value="HTH_LACI_2"/>
    <property type="match status" value="1"/>
</dbReference>
<organism evidence="4 5">
    <name type="scientific">Kaistia nematophila</name>
    <dbReference type="NCBI Taxonomy" id="2994654"/>
    <lineage>
        <taxon>Bacteria</taxon>
        <taxon>Pseudomonadati</taxon>
        <taxon>Pseudomonadota</taxon>
        <taxon>Alphaproteobacteria</taxon>
        <taxon>Hyphomicrobiales</taxon>
        <taxon>Kaistiaceae</taxon>
        <taxon>Kaistia</taxon>
    </lineage>
</organism>